<evidence type="ECO:0000259" key="1">
    <source>
        <dbReference type="Pfam" id="PF05699"/>
    </source>
</evidence>
<sequence length="193" mass="22348">MGRLTDLRTEEKFTELWEFVKKLGEDLDLEPFSLPCVRKSPKCLEHNINASPPVRYSSPEQLLRQKQLKMKSSNGEVENIRDQVLQIYEHFKGDLNVERFTRQLAMLTEHTMGRKINSVDDVLDSIRREQPQPRRLFSEVCNCLKLLLVLPATSATAKRTFSALRCLKTWLCSAMTQDRLNHIAILAVHRDLA</sequence>
<accession>A0ABQ9HPU0</accession>
<gene>
    <name evidence="2" type="ORF">PR048_012594</name>
</gene>
<organism evidence="2 3">
    <name type="scientific">Dryococelus australis</name>
    <dbReference type="NCBI Taxonomy" id="614101"/>
    <lineage>
        <taxon>Eukaryota</taxon>
        <taxon>Metazoa</taxon>
        <taxon>Ecdysozoa</taxon>
        <taxon>Arthropoda</taxon>
        <taxon>Hexapoda</taxon>
        <taxon>Insecta</taxon>
        <taxon>Pterygota</taxon>
        <taxon>Neoptera</taxon>
        <taxon>Polyneoptera</taxon>
        <taxon>Phasmatodea</taxon>
        <taxon>Verophasmatodea</taxon>
        <taxon>Anareolatae</taxon>
        <taxon>Phasmatidae</taxon>
        <taxon>Eurycanthinae</taxon>
        <taxon>Dryococelus</taxon>
    </lineage>
</organism>
<feature type="domain" description="HAT C-terminal dimerisation" evidence="1">
    <location>
        <begin position="137"/>
        <end position="192"/>
    </location>
</feature>
<reference evidence="2 3" key="1">
    <citation type="submission" date="2023-02" db="EMBL/GenBank/DDBJ databases">
        <title>LHISI_Scaffold_Assembly.</title>
        <authorList>
            <person name="Stuart O.P."/>
            <person name="Cleave R."/>
            <person name="Magrath M.J.L."/>
            <person name="Mikheyev A.S."/>
        </authorList>
    </citation>
    <scope>NUCLEOTIDE SEQUENCE [LARGE SCALE GENOMIC DNA]</scope>
    <source>
        <strain evidence="2">Daus_M_001</strain>
        <tissue evidence="2">Leg muscle</tissue>
    </source>
</reference>
<dbReference type="InterPro" id="IPR008906">
    <property type="entry name" value="HATC_C_dom"/>
</dbReference>
<name>A0ABQ9HPU0_9NEOP</name>
<protein>
    <recommendedName>
        <fullName evidence="1">HAT C-terminal dimerisation domain-containing protein</fullName>
    </recommendedName>
</protein>
<comment type="caution">
    <text evidence="2">The sequence shown here is derived from an EMBL/GenBank/DDBJ whole genome shotgun (WGS) entry which is preliminary data.</text>
</comment>
<dbReference type="Pfam" id="PF05699">
    <property type="entry name" value="Dimer_Tnp_hAT"/>
    <property type="match status" value="1"/>
</dbReference>
<dbReference type="PANTHER" id="PTHR45749:SF21">
    <property type="entry name" value="DUF4371 DOMAIN-CONTAINING PROTEIN"/>
    <property type="match status" value="1"/>
</dbReference>
<proteinExistence type="predicted"/>
<keyword evidence="3" id="KW-1185">Reference proteome</keyword>
<dbReference type="EMBL" id="JARBHB010000004">
    <property type="protein sequence ID" value="KAJ8886383.1"/>
    <property type="molecule type" value="Genomic_DNA"/>
</dbReference>
<dbReference type="Proteomes" id="UP001159363">
    <property type="component" value="Chromosome X"/>
</dbReference>
<evidence type="ECO:0000313" key="3">
    <source>
        <dbReference type="Proteomes" id="UP001159363"/>
    </source>
</evidence>
<dbReference type="PANTHER" id="PTHR45749">
    <property type="match status" value="1"/>
</dbReference>
<evidence type="ECO:0000313" key="2">
    <source>
        <dbReference type="EMBL" id="KAJ8886383.1"/>
    </source>
</evidence>